<keyword evidence="2" id="KW-0596">Phosphopantetheine</keyword>
<dbReference type="InterPro" id="IPR006162">
    <property type="entry name" value="Ppantetheine_attach_site"/>
</dbReference>
<feature type="compositionally biased region" description="Low complexity" evidence="10">
    <location>
        <begin position="518"/>
        <end position="528"/>
    </location>
</feature>
<dbReference type="Gene3D" id="3.30.70.3290">
    <property type="match status" value="1"/>
</dbReference>
<dbReference type="SUPFAM" id="SSF56801">
    <property type="entry name" value="Acetyl-CoA synthetase-like"/>
    <property type="match status" value="1"/>
</dbReference>
<gene>
    <name evidence="14" type="primary">gonP8</name>
</gene>
<dbReference type="SMART" id="SM00822">
    <property type="entry name" value="PKS_KR"/>
    <property type="match status" value="1"/>
</dbReference>
<dbReference type="InterPro" id="IPR050091">
    <property type="entry name" value="PKS_NRPS_Biosynth_Enz"/>
</dbReference>
<dbReference type="InterPro" id="IPR000873">
    <property type="entry name" value="AMP-dep_synth/lig_dom"/>
</dbReference>
<dbReference type="InterPro" id="IPR055123">
    <property type="entry name" value="SpnB-like_Rossmann"/>
</dbReference>
<organism evidence="14">
    <name type="scientific">Streptomyces caniferus</name>
    <dbReference type="NCBI Taxonomy" id="285557"/>
    <lineage>
        <taxon>Bacteria</taxon>
        <taxon>Bacillati</taxon>
        <taxon>Actinomycetota</taxon>
        <taxon>Actinomycetes</taxon>
        <taxon>Kitasatosporales</taxon>
        <taxon>Streptomycetaceae</taxon>
        <taxon>Streptomyces</taxon>
    </lineage>
</organism>
<dbReference type="InterPro" id="IPR042099">
    <property type="entry name" value="ANL_N_sf"/>
</dbReference>
<dbReference type="CDD" id="cd00833">
    <property type="entry name" value="PKS"/>
    <property type="match status" value="1"/>
</dbReference>
<dbReference type="InterPro" id="IPR013968">
    <property type="entry name" value="PKS_KR"/>
</dbReference>
<dbReference type="InterPro" id="IPR020845">
    <property type="entry name" value="AMP-binding_CS"/>
</dbReference>
<dbReference type="InterPro" id="IPR001227">
    <property type="entry name" value="Ac_transferase_dom_sf"/>
</dbReference>
<dbReference type="InterPro" id="IPR009081">
    <property type="entry name" value="PP-bd_ACP"/>
</dbReference>
<name>A0A128ATS4_9ACTN</name>
<proteinExistence type="predicted"/>
<dbReference type="FunFam" id="3.40.366.10:FF:000002">
    <property type="entry name" value="Probable polyketide synthase 2"/>
    <property type="match status" value="1"/>
</dbReference>
<protein>
    <submittedName>
        <fullName evidence="14">Type I polyketide synthase</fullName>
    </submittedName>
</protein>
<keyword evidence="7" id="KW-0511">Multifunctional enzyme</keyword>
<dbReference type="Gene3D" id="3.40.47.10">
    <property type="match status" value="1"/>
</dbReference>
<feature type="domain" description="PKS/mFAS DH" evidence="13">
    <location>
        <begin position="1563"/>
        <end position="1833"/>
    </location>
</feature>
<dbReference type="FunFam" id="3.40.47.10:FF:000019">
    <property type="entry name" value="Polyketide synthase type I"/>
    <property type="match status" value="1"/>
</dbReference>
<dbReference type="SMART" id="SM00827">
    <property type="entry name" value="PKS_AT"/>
    <property type="match status" value="1"/>
</dbReference>
<dbReference type="SUPFAM" id="SSF52151">
    <property type="entry name" value="FabD/lysophospholipase-like"/>
    <property type="match status" value="1"/>
</dbReference>
<dbReference type="PANTHER" id="PTHR43775:SF51">
    <property type="entry name" value="INACTIVE PHENOLPHTHIOCEROL SYNTHESIS POLYKETIDE SYNTHASE TYPE I PKS1-RELATED"/>
    <property type="match status" value="1"/>
</dbReference>
<dbReference type="Pfam" id="PF00501">
    <property type="entry name" value="AMP-binding"/>
    <property type="match status" value="1"/>
</dbReference>
<dbReference type="SMART" id="SM00826">
    <property type="entry name" value="PKS_DH"/>
    <property type="match status" value="1"/>
</dbReference>
<dbReference type="SMART" id="SM00823">
    <property type="entry name" value="PKS_PP"/>
    <property type="match status" value="2"/>
</dbReference>
<dbReference type="Pfam" id="PF08659">
    <property type="entry name" value="KR"/>
    <property type="match status" value="1"/>
</dbReference>
<feature type="active site" description="Proton donor; for dehydratase activity" evidence="9">
    <location>
        <position position="1755"/>
    </location>
</feature>
<dbReference type="Gene3D" id="3.40.50.12780">
    <property type="entry name" value="N-terminal domain of ligase-like"/>
    <property type="match status" value="1"/>
</dbReference>
<dbReference type="PROSITE" id="PS00455">
    <property type="entry name" value="AMP_BINDING"/>
    <property type="match status" value="1"/>
</dbReference>
<feature type="region of interest" description="Disordered" evidence="10">
    <location>
        <begin position="518"/>
        <end position="540"/>
    </location>
</feature>
<comment type="pathway">
    <text evidence="1">Antibiotic biosynthesis.</text>
</comment>
<sequence length="2408" mass="252133">MSDTLRNELIRPLHELLSHHARRSPEKTAFRDAQRSVTYGELEERTRRLAGHLADLGVARGDRVLLRMGNRVEMVESYVAVARAGAVGVPLNPQSTDAEFAHHLDDSGAVLVISGAAQAEQVLGVTGATTWAGTVVVVGAAPEVPDGAMRFETLAITEPESAARDDLGLDESAWMLYTSGTTGRPKAVVSTQQASLWATASCSVPLFGLGPEDRVLWPMPLFHAVSHSVGFLGVLAVGATAHLMVGAAADEILRAAQADRSTFLVAVPTLLHRMLEIGREKGSELPFLRFCLAAGAASPAGLHEAFEDTFGVRLLDSYGSTETGGAITTHVPGGPKVPGSCGRPVPGLTVRLTDPRTGTEVAVGEEGEVWVSSPALMLGYHNRPEETRAVLSGGWYRTGDLARQDAAGFLTLTGRLRELIIRGGENIHPREIEEVLRRVPGVHDAAVAGRPHDVLGEVPVAYVVPGPEGIDAGLLLEVCRRELSYFKVPDEVRGVAEIPRNAAGKIVRRRLAERPGALLTAGPPAGLRPAPPSSADGTGAPEFSARALVPTDDGAPVGGRGLLDLVRSAVAEVLGLGSAQEVAADRPLHQLGFTSLAAVALRDRLSAAIGRQLSAAIVYDYPTVTALAAHLEGEPRDTVPADHDTAQVGPAAPDEPVAIVAMGCRYPGGVTSPQELWDLVASETDAVTGFPSDRGWDLDALYDPDPDRPGTSYVREGAFLDEAGRFDAAFFGISPREALAMDPQQRQLLETAWETFERAGIEPTSLKGSTTGVFVGAMAQEYGSTLLHEAPEGLDGVLVTGNAVSLVSGRLSYFLGLQGPAVTVDTACSSSLVALHLAAQSLRQGECTLALAGGVTVLATPGAFTAFSTQRAMAPDGRCKPFAAAADGTGWGEGVGLLLLERLSDARRNGHPVLAVIRGSAVNQDGASNGLTAPNGLAQQRVIRAALAHAGLSSADVDAVEAHGTGTTLGDPIEARALLATYGQDRPEDRPLWLGSVKSNIGHTQAAAGAAGVIKMVQAMHHGVLPRTLHVDEPSPHVDWATGAVALLTEQEPWPDAQRRRRAGVSSFGISGTNAHLVLEAAPDGPAADGADSDDSTLPLGGGGGGTGVLPLVLSARDQQALHAQAERLAAFLERHPQTPLAHLTRTLASRTVFDHRAALVGTTHSELATALRALPPTPTLTGPALTHTGPTLADPVFVFPGQGSQWQGMATDLLATNDTFAHHLHTCEQALAPYINWSLTGVLHHAPDQPTLDRVDVVQPALWAVMVALATTCQTLGIRPAAVLGHSQGEIAAATIAGALTLHDAARVTALRSQLLTTVTENGAMASLATDPDTARHLIDTLHLDAHIAALNSPTHTVVSGTPHALDQLQHHCDHHHIRARRIPVDYASHSPQMEQLHDKLLHDLAPLTPRPTTVPYYSSLTGTHLQGTELNAEYWYRNLRHTVDFHTATKALLADNHHTYLEISPHPVLTLPLHQTLQQNLPDSAPHAVLPTLHRDHATHHDLLTATATAYAHGIPLHAPTSAPPHPDLPTYPFQGPHHWLTAAPGRSRGGADVGAVPAEHPLLRAAVELPDSGTVLFTGRLSTAAYGWLARHDIDGVPLAPDPVLVELAVRAGDQVGFGKLAELTVQTPLVLPESGTVQLRVTVGEPAETGSRPVSVHSRRGDTGVGRPWTCHATGSLAEEGPAPCWDLAAWPPAGAEEVRYGQEAPDGADDGAPVTHAMWRRGDEFLAEVTLPERLRPEAAEFGLHPVLADAVLEPLRIDGVLPEPAGPWRAGAWQGVSLHASGAGVLRVRISPLPDGSFSIRAADATGAPVLTVESLTPRAVSRSGARTAGAAQQDGLFGVEWTGKDLASVTGAVPATWAVVGEDPLGVRSGLMSAGQYAEAYPDPGALAAAVGDSSGAPEVVVVTCASDMSVERTGAELAGAVHAGTHRALEWARSWVTTPAFDRSRLVFLTRDAVPAWDGGGGSGRLDLTAAAVWGLVRSAQTEFPGRFLLVDTDGGKPAWRALLKAVGSGEPQWAMRKRAVRVPRLVRRSLGSEAGAVALPGGGEGTVLVTGGTGRLGSTVARHLVVAHGVRNLLLVSRQGLGAPGAVELQEELAALGARVCVTDCDVTDRQALAELLSGLPSDRPLRAVVHTAGTVDDGVLPSLTPDRLSAVLRPKVDAVLALREATRDADLSAFVMFSSVAGIFGGAGQGNYAAANAFLDTFAHEARSQGVPATSIAWGRWGGRDPVTAGKARLALPGVGELPPVHGLQLFDAAHGLGHGLTVAARLDFGVLHERARAGEAPALLRSLLPAPARRAAQDTPAKASELRHLLASMTDAERDTTLTDLVREQIAAVLGHSSADPVTATTELNGLGFDSLTSLTLRNALNSATKLVLAPGVAFDFTTPVELAQHIKEQLLA</sequence>
<dbReference type="InterPro" id="IPR042104">
    <property type="entry name" value="PKS_dehydratase_sf"/>
</dbReference>
<dbReference type="InterPro" id="IPR020806">
    <property type="entry name" value="PKS_PP-bd"/>
</dbReference>
<keyword evidence="5" id="KW-0677">Repeat</keyword>
<evidence type="ECO:0000256" key="9">
    <source>
        <dbReference type="PROSITE-ProRule" id="PRU01363"/>
    </source>
</evidence>
<dbReference type="SUPFAM" id="SSF53901">
    <property type="entry name" value="Thiolase-like"/>
    <property type="match status" value="1"/>
</dbReference>
<dbReference type="InterPro" id="IPR049552">
    <property type="entry name" value="PKS_DH_N"/>
</dbReference>
<evidence type="ECO:0000259" key="13">
    <source>
        <dbReference type="PROSITE" id="PS52019"/>
    </source>
</evidence>
<dbReference type="Gene3D" id="3.40.366.10">
    <property type="entry name" value="Malonyl-Coenzyme A Acyl Carrier Protein, domain 2"/>
    <property type="match status" value="1"/>
</dbReference>
<keyword evidence="8" id="KW-0012">Acyltransferase</keyword>
<evidence type="ECO:0000256" key="1">
    <source>
        <dbReference type="ARBA" id="ARBA00004792"/>
    </source>
</evidence>
<dbReference type="Pfam" id="PF16197">
    <property type="entry name" value="KAsynt_C_assoc"/>
    <property type="match status" value="1"/>
</dbReference>
<dbReference type="SMART" id="SM00825">
    <property type="entry name" value="PKS_KS"/>
    <property type="match status" value="1"/>
</dbReference>
<dbReference type="InterPro" id="IPR025110">
    <property type="entry name" value="AMP-bd_C"/>
</dbReference>
<accession>A0A128ATS4</accession>
<dbReference type="SUPFAM" id="SSF55048">
    <property type="entry name" value="Probable ACP-binding domain of malonyl-CoA ACP transacylase"/>
    <property type="match status" value="1"/>
</dbReference>
<dbReference type="PROSITE" id="PS00012">
    <property type="entry name" value="PHOSPHOPANTETHEINE"/>
    <property type="match status" value="1"/>
</dbReference>
<reference evidence="14" key="1">
    <citation type="journal article" date="2016" name="Microb. Cell Fact.">
        <title>Characterization and engineering of the biosynthesis gene cluster for antitumor macrolides PM100117 and PM100118 from a marine actinobacteria: generation of a novel improved derivative.</title>
        <authorList>
            <person name="Garcia-Salcedo R."/>
            <person name="Olano C."/>
            <person name="Gomez C."/>
            <person name="Fernandez R."/>
            <person name="Brana A.F."/>
            <person name="Mendez C."/>
            <person name="De la Calle F."/>
            <person name="Salas J.A."/>
        </authorList>
    </citation>
    <scope>NUCLEOTIDE SEQUENCE</scope>
    <source>
        <strain evidence="14">GUA-06-06-006A</strain>
    </source>
</reference>
<feature type="domain" description="Carrier" evidence="11">
    <location>
        <begin position="560"/>
        <end position="635"/>
    </location>
</feature>
<dbReference type="InterPro" id="IPR016035">
    <property type="entry name" value="Acyl_Trfase/lysoPLipase"/>
</dbReference>
<feature type="domain" description="Ketosynthase family 3 (KS3)" evidence="12">
    <location>
        <begin position="654"/>
        <end position="1081"/>
    </location>
</feature>
<dbReference type="InterPro" id="IPR020807">
    <property type="entry name" value="PKS_DH"/>
</dbReference>
<keyword evidence="6" id="KW-0045">Antibiotic biosynthesis</keyword>
<dbReference type="InterPro" id="IPR020841">
    <property type="entry name" value="PKS_Beta-ketoAc_synthase_dom"/>
</dbReference>
<feature type="region of interest" description="N-terminal hotdog fold" evidence="9">
    <location>
        <begin position="1563"/>
        <end position="1688"/>
    </location>
</feature>
<dbReference type="InterPro" id="IPR032821">
    <property type="entry name" value="PKS_assoc"/>
</dbReference>
<dbReference type="Gene3D" id="3.40.50.720">
    <property type="entry name" value="NAD(P)-binding Rossmann-like Domain"/>
    <property type="match status" value="1"/>
</dbReference>
<evidence type="ECO:0000256" key="3">
    <source>
        <dbReference type="ARBA" id="ARBA00022553"/>
    </source>
</evidence>
<dbReference type="EMBL" id="LN997802">
    <property type="protein sequence ID" value="CUW01191.1"/>
    <property type="molecule type" value="Genomic_DNA"/>
</dbReference>
<dbReference type="Gene3D" id="3.30.300.30">
    <property type="match status" value="1"/>
</dbReference>
<evidence type="ECO:0000256" key="7">
    <source>
        <dbReference type="ARBA" id="ARBA00023268"/>
    </source>
</evidence>
<evidence type="ECO:0000256" key="6">
    <source>
        <dbReference type="ARBA" id="ARBA00023194"/>
    </source>
</evidence>
<dbReference type="InterPro" id="IPR014043">
    <property type="entry name" value="Acyl_transferase_dom"/>
</dbReference>
<dbReference type="GO" id="GO:0004315">
    <property type="term" value="F:3-oxoacyl-[acyl-carrier-protein] synthase activity"/>
    <property type="evidence" value="ECO:0007669"/>
    <property type="project" value="InterPro"/>
</dbReference>
<dbReference type="Pfam" id="PF00550">
    <property type="entry name" value="PP-binding"/>
    <property type="match status" value="2"/>
</dbReference>
<dbReference type="Gene3D" id="3.10.129.110">
    <property type="entry name" value="Polyketide synthase dehydratase"/>
    <property type="match status" value="1"/>
</dbReference>
<dbReference type="Pfam" id="PF02801">
    <property type="entry name" value="Ketoacyl-synt_C"/>
    <property type="match status" value="1"/>
</dbReference>
<dbReference type="Pfam" id="PF21089">
    <property type="entry name" value="PKS_DH_N"/>
    <property type="match status" value="1"/>
</dbReference>
<dbReference type="PROSITE" id="PS00606">
    <property type="entry name" value="KS3_1"/>
    <property type="match status" value="1"/>
</dbReference>
<dbReference type="Pfam" id="PF22953">
    <property type="entry name" value="SpnB_Rossmann"/>
    <property type="match status" value="1"/>
</dbReference>
<evidence type="ECO:0000259" key="11">
    <source>
        <dbReference type="PROSITE" id="PS50075"/>
    </source>
</evidence>
<dbReference type="InterPro" id="IPR014030">
    <property type="entry name" value="Ketoacyl_synth_N"/>
</dbReference>
<dbReference type="PROSITE" id="PS52004">
    <property type="entry name" value="KS3_2"/>
    <property type="match status" value="1"/>
</dbReference>
<evidence type="ECO:0000256" key="10">
    <source>
        <dbReference type="SAM" id="MobiDB-lite"/>
    </source>
</evidence>
<dbReference type="Pfam" id="PF00109">
    <property type="entry name" value="ketoacyl-synt"/>
    <property type="match status" value="1"/>
</dbReference>
<dbReference type="InterPro" id="IPR045851">
    <property type="entry name" value="AMP-bd_C_sf"/>
</dbReference>
<dbReference type="Pfam" id="PF00698">
    <property type="entry name" value="Acyl_transf_1"/>
    <property type="match status" value="1"/>
</dbReference>
<feature type="domain" description="Carrier" evidence="11">
    <location>
        <begin position="2331"/>
        <end position="2406"/>
    </location>
</feature>
<dbReference type="InterPro" id="IPR049900">
    <property type="entry name" value="PKS_mFAS_DH"/>
</dbReference>
<feature type="active site" description="Proton acceptor; for dehydratase activity" evidence="9">
    <location>
        <position position="1595"/>
    </location>
</feature>
<dbReference type="GO" id="GO:0031177">
    <property type="term" value="F:phosphopantetheine binding"/>
    <property type="evidence" value="ECO:0007669"/>
    <property type="project" value="InterPro"/>
</dbReference>
<dbReference type="PROSITE" id="PS50075">
    <property type="entry name" value="CARRIER"/>
    <property type="match status" value="2"/>
</dbReference>
<dbReference type="PANTHER" id="PTHR43775">
    <property type="entry name" value="FATTY ACID SYNTHASE"/>
    <property type="match status" value="1"/>
</dbReference>
<dbReference type="CDD" id="cd08956">
    <property type="entry name" value="KR_3_FAS_SDR_x"/>
    <property type="match status" value="1"/>
</dbReference>
<dbReference type="InterPro" id="IPR036736">
    <property type="entry name" value="ACP-like_sf"/>
</dbReference>
<dbReference type="InterPro" id="IPR016036">
    <property type="entry name" value="Malonyl_transacylase_ACP-bd"/>
</dbReference>
<dbReference type="InterPro" id="IPR018201">
    <property type="entry name" value="Ketoacyl_synth_AS"/>
</dbReference>
<dbReference type="InterPro" id="IPR016039">
    <property type="entry name" value="Thiolase-like"/>
</dbReference>
<evidence type="ECO:0000256" key="8">
    <source>
        <dbReference type="ARBA" id="ARBA00023315"/>
    </source>
</evidence>
<evidence type="ECO:0000256" key="2">
    <source>
        <dbReference type="ARBA" id="ARBA00022450"/>
    </source>
</evidence>
<keyword evidence="4" id="KW-0808">Transferase</keyword>
<dbReference type="SMART" id="SM01294">
    <property type="entry name" value="PKS_PP_betabranch"/>
    <property type="match status" value="1"/>
</dbReference>
<keyword evidence="3" id="KW-0597">Phosphoprotein</keyword>
<feature type="region of interest" description="Disordered" evidence="10">
    <location>
        <begin position="1652"/>
        <end position="1671"/>
    </location>
</feature>
<evidence type="ECO:0000256" key="5">
    <source>
        <dbReference type="ARBA" id="ARBA00022737"/>
    </source>
</evidence>
<dbReference type="PROSITE" id="PS52019">
    <property type="entry name" value="PKS_MFAS_DH"/>
    <property type="match status" value="1"/>
</dbReference>
<dbReference type="SUPFAM" id="SSF47336">
    <property type="entry name" value="ACP-like"/>
    <property type="match status" value="2"/>
</dbReference>
<feature type="region of interest" description="Disordered" evidence="10">
    <location>
        <begin position="1083"/>
        <end position="1103"/>
    </location>
</feature>
<dbReference type="GO" id="GO:0004312">
    <property type="term" value="F:fatty acid synthase activity"/>
    <property type="evidence" value="ECO:0007669"/>
    <property type="project" value="TreeGrafter"/>
</dbReference>
<dbReference type="InterPro" id="IPR057326">
    <property type="entry name" value="KR_dom"/>
</dbReference>
<evidence type="ECO:0000313" key="14">
    <source>
        <dbReference type="EMBL" id="CUW01191.1"/>
    </source>
</evidence>
<dbReference type="InterPro" id="IPR014031">
    <property type="entry name" value="Ketoacyl_synth_C"/>
</dbReference>
<dbReference type="Gene3D" id="1.10.1200.10">
    <property type="entry name" value="ACP-like"/>
    <property type="match status" value="2"/>
</dbReference>
<dbReference type="Pfam" id="PF13193">
    <property type="entry name" value="AMP-binding_C"/>
    <property type="match status" value="1"/>
</dbReference>
<evidence type="ECO:0000256" key="4">
    <source>
        <dbReference type="ARBA" id="ARBA00022679"/>
    </source>
</evidence>
<dbReference type="GO" id="GO:0033068">
    <property type="term" value="P:macrolide biosynthetic process"/>
    <property type="evidence" value="ECO:0007669"/>
    <property type="project" value="UniProtKB-ARBA"/>
</dbReference>
<dbReference type="GO" id="GO:0006633">
    <property type="term" value="P:fatty acid biosynthetic process"/>
    <property type="evidence" value="ECO:0007669"/>
    <property type="project" value="InterPro"/>
</dbReference>
<feature type="region of interest" description="C-terminal hotdog fold" evidence="9">
    <location>
        <begin position="1698"/>
        <end position="1833"/>
    </location>
</feature>
<evidence type="ECO:0000259" key="12">
    <source>
        <dbReference type="PROSITE" id="PS52004"/>
    </source>
</evidence>
<dbReference type="SUPFAM" id="SSF51735">
    <property type="entry name" value="NAD(P)-binding Rossmann-fold domains"/>
    <property type="match status" value="2"/>
</dbReference>
<dbReference type="InterPro" id="IPR036291">
    <property type="entry name" value="NAD(P)-bd_dom_sf"/>
</dbReference>